<organism evidence="6 7">
    <name type="scientific">Phaedon cochleariae</name>
    <name type="common">Mustard beetle</name>
    <dbReference type="NCBI Taxonomy" id="80249"/>
    <lineage>
        <taxon>Eukaryota</taxon>
        <taxon>Metazoa</taxon>
        <taxon>Ecdysozoa</taxon>
        <taxon>Arthropoda</taxon>
        <taxon>Hexapoda</taxon>
        <taxon>Insecta</taxon>
        <taxon>Pterygota</taxon>
        <taxon>Neoptera</taxon>
        <taxon>Endopterygota</taxon>
        <taxon>Coleoptera</taxon>
        <taxon>Polyphaga</taxon>
        <taxon>Cucujiformia</taxon>
        <taxon>Chrysomeloidea</taxon>
        <taxon>Chrysomelidae</taxon>
        <taxon>Chrysomelinae</taxon>
        <taxon>Chrysomelini</taxon>
        <taxon>Phaedon</taxon>
    </lineage>
</organism>
<reference evidence="6" key="1">
    <citation type="submission" date="2022-01" db="EMBL/GenBank/DDBJ databases">
        <authorList>
            <person name="King R."/>
        </authorList>
    </citation>
    <scope>NUCLEOTIDE SEQUENCE</scope>
</reference>
<feature type="domain" description="ALMS motif" evidence="5">
    <location>
        <begin position="1448"/>
        <end position="1563"/>
    </location>
</feature>
<evidence type="ECO:0000313" key="7">
    <source>
        <dbReference type="Proteomes" id="UP001153737"/>
    </source>
</evidence>
<gene>
    <name evidence="6" type="ORF">PHAECO_LOCUS9385</name>
</gene>
<reference evidence="6" key="2">
    <citation type="submission" date="2022-10" db="EMBL/GenBank/DDBJ databases">
        <authorList>
            <consortium name="ENA_rothamsted_submissions"/>
            <consortium name="culmorum"/>
            <person name="King R."/>
        </authorList>
    </citation>
    <scope>NUCLEOTIDE SEQUENCE</scope>
</reference>
<keyword evidence="3" id="KW-0206">Cytoskeleton</keyword>
<dbReference type="GO" id="GO:0005813">
    <property type="term" value="C:centrosome"/>
    <property type="evidence" value="ECO:0007669"/>
    <property type="project" value="UniProtKB-SubCell"/>
</dbReference>
<evidence type="ECO:0000256" key="3">
    <source>
        <dbReference type="ARBA" id="ARBA00023212"/>
    </source>
</evidence>
<feature type="region of interest" description="Disordered" evidence="4">
    <location>
        <begin position="931"/>
        <end position="952"/>
    </location>
</feature>
<dbReference type="Proteomes" id="UP001153737">
    <property type="component" value="Chromosome 5"/>
</dbReference>
<keyword evidence="2" id="KW-0963">Cytoplasm</keyword>
<evidence type="ECO:0000256" key="4">
    <source>
        <dbReference type="SAM" id="MobiDB-lite"/>
    </source>
</evidence>
<name>A0A9P0GWF7_PHACE</name>
<keyword evidence="7" id="KW-1185">Reference proteome</keyword>
<comment type="subcellular location">
    <subcellularLocation>
        <location evidence="1">Cytoplasm</location>
        <location evidence="1">Cytoskeleton</location>
        <location evidence="1">Microtubule organizing center</location>
        <location evidence="1">Centrosome</location>
    </subcellularLocation>
</comment>
<accession>A0A9P0GWF7</accession>
<dbReference type="InterPro" id="IPR029299">
    <property type="entry name" value="ALMS_motif"/>
</dbReference>
<sequence>MDYISTGLETNPKIEDDSTSKQILEYYRKYSQNQALTKYFSGTPLSYLPEIKDDYVFNELPDSDIPNIIIESDVDIILVTNPSTSKENEQSASSPTSSVNHKLEWDSLADIGYTNTNITKQFHISNCLFPSLSEKKDETQKYKNTPSDGMDNIKLIIFPYSSGSEEVENLKDYSSSSSFPEDKKMCSSTCSNTSIYSMNIQKPCTSSSQSTSSEKISHFKNTLSYLKKKIGLPDAHSTPNIDEKHNDDFTGISETPIAKQIEKPIKNILTNEDYYGSFDILENEPGDGHLHNITQLQEQGSDGVNTVVKRVINLCQTEPLALECIPTQPKFENKNMQTKSKYQINVAVQTLPSSEKNKGRTANQAQQNVNQCLMHENHSETNKINLKSTGTGSEISHSDSFNPIKKDPLKFGSEIDVHVNKVELSNDVGNNGDENSNNKNNNIDIDYCQISSEDIHMANAIVSSTIENPSDYIEKYIHLFQRLLRSKKYDSVTKKHYLKKIIKKITESKYLEESSTSSDLFLPKKYNSNSQTLPNVKFATSTDSTEEKSLRNNSSKCITSEGKLHKKRTFQIKSSHQDIMPNASIPMNEISNSDDIVGVDVESVNNSIIHTNKESFNDNQSTDKLEQKSNHFYSDTVSSNVSKDKQQYGSTSTSKSYKNWKDNKTISEKILDQINLPSCDGDYLIKVANEDRNYQVNCIETKMNKLVNSSRSSEKQPVELLTMKSQKMVPKTTSAYTVSEKSDNELIMRRNFVIQTNLGAGSSKNKFFCLDGRKYVLENSTNENKNSEKSGQVFADLEIVLSDTTTNIKVTTSCENCKTSPCVCQCQYSKDTDQPRSHRTHRELRKNVCYKCSKLCCSCSSTESKSGEWICSFCCTSPCLCTDKFKDNETRYEFAYKKCMICGAHSSHCTHDVILQEKCLPTNSAKVKAKMKKTSEGSANSSVQSSKCEDSSHRQQINTADSFTKSAGTATISSLGTLDGSLIKLFSNCKCNLKTSCNCGFVDKLLKHFSKEDLVNFKRYESKISQTEHWKDKSSCNNIGVQVQVYTQNQNSQTFSNLSNQISQTSKSQRHSQDVGIQTSAIVPVKIPRKTEVIQVGSQDQNTLTKAEDVRVHQLKNNINQRNAAPQTLYRDLEIIQSIDTELEGNNRNEVDDYTQTNLGYVSNDDKNDEVTNISGSDQEMGNCKIYGREKRHITTSSNSSHILVPHSIEKSSENIDGQTNIENANAGGNKSPENDMYLNLSSMSPNETSSGNTVSENSATSDLTCICCKMRTNIENVSLLRSNNQEYPLCHHCLGKKPILTSVCYTGPEKDVVNDTNATSDSFRRMEEYCTCTKQSKSQNGHYCFHCQFKLKKTVRSRNAIAYTLTLENETPRKFKSHKKKTKRLEEIKVKVPCPSNRKTFKNEENSSKRDVYRLHKRESSLRENIETERRDIEKSTGHVTKNIKKNLTLQEYLMTNRPDFMNSAEYRRRTVVTHKVKRQLDKEKIKLRLIENNLPEKEEMRGITRLFTEKEMRDITNKNYQKLPEVQHKLVQSREQRLRYADKFIVGLFKKNIQGSVLKGKRSFPLNTNIVNMQA</sequence>
<evidence type="ECO:0000256" key="1">
    <source>
        <dbReference type="ARBA" id="ARBA00004300"/>
    </source>
</evidence>
<dbReference type="EMBL" id="OU896711">
    <property type="protein sequence ID" value="CAH1170680.1"/>
    <property type="molecule type" value="Genomic_DNA"/>
</dbReference>
<dbReference type="OrthoDB" id="29105at2759"/>
<evidence type="ECO:0000313" key="6">
    <source>
        <dbReference type="EMBL" id="CAH1170680.1"/>
    </source>
</evidence>
<feature type="compositionally biased region" description="Polar residues" evidence="4">
    <location>
        <begin position="936"/>
        <end position="946"/>
    </location>
</feature>
<dbReference type="Pfam" id="PF15309">
    <property type="entry name" value="ALMS_motif"/>
    <property type="match status" value="1"/>
</dbReference>
<feature type="region of interest" description="Disordered" evidence="4">
    <location>
        <begin position="636"/>
        <end position="655"/>
    </location>
</feature>
<evidence type="ECO:0000259" key="5">
    <source>
        <dbReference type="Pfam" id="PF15309"/>
    </source>
</evidence>
<proteinExistence type="predicted"/>
<evidence type="ECO:0000256" key="2">
    <source>
        <dbReference type="ARBA" id="ARBA00022490"/>
    </source>
</evidence>
<protein>
    <recommendedName>
        <fullName evidence="5">ALMS motif domain-containing protein</fullName>
    </recommendedName>
</protein>